<organism evidence="1 2">
    <name type="scientific">Sinorhizobium psoraleae</name>
    <dbReference type="NCBI Taxonomy" id="520838"/>
    <lineage>
        <taxon>Bacteria</taxon>
        <taxon>Pseudomonadati</taxon>
        <taxon>Pseudomonadota</taxon>
        <taxon>Alphaproteobacteria</taxon>
        <taxon>Hyphomicrobiales</taxon>
        <taxon>Rhizobiaceae</taxon>
        <taxon>Sinorhizobium/Ensifer group</taxon>
        <taxon>Sinorhizobium</taxon>
    </lineage>
</organism>
<gene>
    <name evidence="1" type="ORF">O3W52_27890</name>
</gene>
<dbReference type="Proteomes" id="UP001079430">
    <property type="component" value="Unassembled WGS sequence"/>
</dbReference>
<evidence type="ECO:0000313" key="2">
    <source>
        <dbReference type="Proteomes" id="UP001079430"/>
    </source>
</evidence>
<protein>
    <submittedName>
        <fullName evidence="1">Uncharacterized protein</fullName>
    </submittedName>
</protein>
<proteinExistence type="predicted"/>
<dbReference type="EMBL" id="JAPVOI010000005">
    <property type="protein sequence ID" value="MCZ4093631.1"/>
    <property type="molecule type" value="Genomic_DNA"/>
</dbReference>
<keyword evidence="2" id="KW-1185">Reference proteome</keyword>
<sequence>MIVVQTSGRGIAEGFESFVYLAGKTSASIGKDIAMFVVMPPSCMEELLLDRTVGLLPLAKQLPRQTGKPFPNSWVG</sequence>
<reference evidence="1" key="1">
    <citation type="submission" date="2022-10" db="EMBL/GenBank/DDBJ databases">
        <title>Whole genome sequencing of three plant growth promoting bacteria isolated from Vachellia tortilis subsp. raddiana in Morocco.</title>
        <authorList>
            <person name="Hnini M."/>
            <person name="Zouagui R."/>
            <person name="Zouagui H."/>
            <person name="Chemao Elfihri M.-W."/>
            <person name="Ibrahimi A."/>
            <person name="Sbabou L."/>
            <person name="Aurag J."/>
        </authorList>
    </citation>
    <scope>NUCLEOTIDE SEQUENCE</scope>
    <source>
        <strain evidence="1">LMR678</strain>
    </source>
</reference>
<evidence type="ECO:0000313" key="1">
    <source>
        <dbReference type="EMBL" id="MCZ4093631.1"/>
    </source>
</evidence>
<dbReference type="RefSeq" id="WP_269285442.1">
    <property type="nucleotide sequence ID" value="NZ_JAPVOI010000005.1"/>
</dbReference>
<name>A0ABT4KQR8_9HYPH</name>
<comment type="caution">
    <text evidence="1">The sequence shown here is derived from an EMBL/GenBank/DDBJ whole genome shotgun (WGS) entry which is preliminary data.</text>
</comment>
<accession>A0ABT4KQR8</accession>